<dbReference type="AlphaFoldDB" id="A0A3N4HAT1"/>
<feature type="compositionally biased region" description="Polar residues" evidence="1">
    <location>
        <begin position="1"/>
        <end position="17"/>
    </location>
</feature>
<evidence type="ECO:0000313" key="2">
    <source>
        <dbReference type="EMBL" id="RPA70626.1"/>
    </source>
</evidence>
<dbReference type="OrthoDB" id="2379842at2759"/>
<evidence type="ECO:0008006" key="4">
    <source>
        <dbReference type="Google" id="ProtNLM"/>
    </source>
</evidence>
<dbReference type="EMBL" id="ML120186">
    <property type="protein sequence ID" value="RPA70626.1"/>
    <property type="molecule type" value="Genomic_DNA"/>
</dbReference>
<keyword evidence="3" id="KW-1185">Reference proteome</keyword>
<evidence type="ECO:0000313" key="3">
    <source>
        <dbReference type="Proteomes" id="UP000275078"/>
    </source>
</evidence>
<name>A0A3N4HAT1_ASCIM</name>
<dbReference type="Proteomes" id="UP000275078">
    <property type="component" value="Unassembled WGS sequence"/>
</dbReference>
<evidence type="ECO:0000256" key="1">
    <source>
        <dbReference type="SAM" id="MobiDB-lite"/>
    </source>
</evidence>
<feature type="region of interest" description="Disordered" evidence="1">
    <location>
        <begin position="1"/>
        <end position="68"/>
    </location>
</feature>
<accession>A0A3N4HAT1</accession>
<gene>
    <name evidence="2" type="ORF">BJ508DRAFT_336982</name>
</gene>
<dbReference type="CDD" id="cd22744">
    <property type="entry name" value="OTU"/>
    <property type="match status" value="1"/>
</dbReference>
<sequence length="303" mass="33699">MTPKRQSAVTGNPQSISAPLPLLGPSSQYSPRPSSTPINRRSVAPLNTPMGSSVQAPIPIPSDDQNLPTENEDVLEIYSSSASTNDDTILKFLGMSEDSLIDETVGDGINCGFKALAGAILGSEDLYNDIREIAHAEFCKNEKFYMDLGWFEKDRSVAELKRELLGKSKEPRRNWFRNPIHTRMIANAISRFIAVLERPNAKTIHIFGPSTSDKFDFFAGLLEVEVEPAANRLYGICLVNGNHWKGFPPSVIDAPAVREKLVRLYRDKRLNPHLTVTMNWDGHMFKSKTKKDKTKKEVGTGSP</sequence>
<protein>
    <recommendedName>
        <fullName evidence="4">OTU domain-containing protein</fullName>
    </recommendedName>
</protein>
<proteinExistence type="predicted"/>
<organism evidence="2 3">
    <name type="scientific">Ascobolus immersus RN42</name>
    <dbReference type="NCBI Taxonomy" id="1160509"/>
    <lineage>
        <taxon>Eukaryota</taxon>
        <taxon>Fungi</taxon>
        <taxon>Dikarya</taxon>
        <taxon>Ascomycota</taxon>
        <taxon>Pezizomycotina</taxon>
        <taxon>Pezizomycetes</taxon>
        <taxon>Pezizales</taxon>
        <taxon>Ascobolaceae</taxon>
        <taxon>Ascobolus</taxon>
    </lineage>
</organism>
<reference evidence="2 3" key="1">
    <citation type="journal article" date="2018" name="Nat. Ecol. Evol.">
        <title>Pezizomycetes genomes reveal the molecular basis of ectomycorrhizal truffle lifestyle.</title>
        <authorList>
            <person name="Murat C."/>
            <person name="Payen T."/>
            <person name="Noel B."/>
            <person name="Kuo A."/>
            <person name="Morin E."/>
            <person name="Chen J."/>
            <person name="Kohler A."/>
            <person name="Krizsan K."/>
            <person name="Balestrini R."/>
            <person name="Da Silva C."/>
            <person name="Montanini B."/>
            <person name="Hainaut M."/>
            <person name="Levati E."/>
            <person name="Barry K.W."/>
            <person name="Belfiori B."/>
            <person name="Cichocki N."/>
            <person name="Clum A."/>
            <person name="Dockter R.B."/>
            <person name="Fauchery L."/>
            <person name="Guy J."/>
            <person name="Iotti M."/>
            <person name="Le Tacon F."/>
            <person name="Lindquist E.A."/>
            <person name="Lipzen A."/>
            <person name="Malagnac F."/>
            <person name="Mello A."/>
            <person name="Molinier V."/>
            <person name="Miyauchi S."/>
            <person name="Poulain J."/>
            <person name="Riccioni C."/>
            <person name="Rubini A."/>
            <person name="Sitrit Y."/>
            <person name="Splivallo R."/>
            <person name="Traeger S."/>
            <person name="Wang M."/>
            <person name="Zifcakova L."/>
            <person name="Wipf D."/>
            <person name="Zambonelli A."/>
            <person name="Paolocci F."/>
            <person name="Nowrousian M."/>
            <person name="Ottonello S."/>
            <person name="Baldrian P."/>
            <person name="Spatafora J.W."/>
            <person name="Henrissat B."/>
            <person name="Nagy L.G."/>
            <person name="Aury J.M."/>
            <person name="Wincker P."/>
            <person name="Grigoriev I.V."/>
            <person name="Bonfante P."/>
            <person name="Martin F.M."/>
        </authorList>
    </citation>
    <scope>NUCLEOTIDE SEQUENCE [LARGE SCALE GENOMIC DNA]</scope>
    <source>
        <strain evidence="2 3">RN42</strain>
    </source>
</reference>
<feature type="compositionally biased region" description="Polar residues" evidence="1">
    <location>
        <begin position="25"/>
        <end position="39"/>
    </location>
</feature>